<evidence type="ECO:0000256" key="1">
    <source>
        <dbReference type="ARBA" id="ARBA00022729"/>
    </source>
</evidence>
<evidence type="ECO:0000259" key="4">
    <source>
        <dbReference type="PROSITE" id="PS50835"/>
    </source>
</evidence>
<dbReference type="eggNOG" id="ENOG502SA48">
    <property type="taxonomic scope" value="Eukaryota"/>
</dbReference>
<feature type="chain" id="PRO_5012677781" description="Ig-like domain-containing protein" evidence="3">
    <location>
        <begin position="16"/>
        <end position="109"/>
    </location>
</feature>
<dbReference type="SUPFAM" id="SSF48726">
    <property type="entry name" value="Immunoglobulin"/>
    <property type="match status" value="1"/>
</dbReference>
<dbReference type="InterPro" id="IPR013783">
    <property type="entry name" value="Ig-like_fold"/>
</dbReference>
<dbReference type="AlphaFoldDB" id="G1QA93"/>
<dbReference type="InterPro" id="IPR036179">
    <property type="entry name" value="Ig-like_dom_sf"/>
</dbReference>
<evidence type="ECO:0000313" key="6">
    <source>
        <dbReference type="Proteomes" id="UP000001074"/>
    </source>
</evidence>
<dbReference type="InParanoid" id="G1QA93"/>
<dbReference type="InterPro" id="IPR007110">
    <property type="entry name" value="Ig-like_dom"/>
</dbReference>
<keyword evidence="2" id="KW-0391">Immunity</keyword>
<dbReference type="GO" id="GO:0002376">
    <property type="term" value="P:immune system process"/>
    <property type="evidence" value="ECO:0007669"/>
    <property type="project" value="UniProtKB-KW"/>
</dbReference>
<dbReference type="PROSITE" id="PS50835">
    <property type="entry name" value="IG_LIKE"/>
    <property type="match status" value="1"/>
</dbReference>
<dbReference type="OMA" id="PRRTICK"/>
<reference evidence="5" key="2">
    <citation type="submission" date="2025-08" db="UniProtKB">
        <authorList>
            <consortium name="Ensembl"/>
        </authorList>
    </citation>
    <scope>IDENTIFICATION</scope>
</reference>
<dbReference type="STRING" id="59463.ENSMLUP00000020626"/>
<dbReference type="Ensembl" id="ENSMLUT00000026607.1">
    <property type="protein sequence ID" value="ENSMLUP00000020626.1"/>
    <property type="gene ID" value="ENSMLUG00000030609.1"/>
</dbReference>
<name>G1QA93_MYOLU</name>
<proteinExistence type="predicted"/>
<dbReference type="GO" id="GO:0007166">
    <property type="term" value="P:cell surface receptor signaling pathway"/>
    <property type="evidence" value="ECO:0007669"/>
    <property type="project" value="TreeGrafter"/>
</dbReference>
<accession>G1QA93</accession>
<reference evidence="5" key="3">
    <citation type="submission" date="2025-09" db="UniProtKB">
        <authorList>
            <consortium name="Ensembl"/>
        </authorList>
    </citation>
    <scope>IDENTIFICATION</scope>
</reference>
<dbReference type="Gene3D" id="2.60.40.10">
    <property type="entry name" value="Immunoglobulins"/>
    <property type="match status" value="1"/>
</dbReference>
<dbReference type="PANTHER" id="PTHR23268:SF11">
    <property type="entry name" value="T CELL RECEPTOR BETA VARIABLE 20-1"/>
    <property type="match status" value="1"/>
</dbReference>
<keyword evidence="1 3" id="KW-0732">Signal</keyword>
<dbReference type="InterPro" id="IPR050413">
    <property type="entry name" value="TCR_beta_variable"/>
</dbReference>
<protein>
    <recommendedName>
        <fullName evidence="4">Ig-like domain-containing protein</fullName>
    </recommendedName>
</protein>
<dbReference type="HOGENOM" id="CLU_077975_4_2_1"/>
<reference evidence="5 6" key="1">
    <citation type="journal article" date="2011" name="Nature">
        <title>A high-resolution map of human evolutionary constraint using 29 mammals.</title>
        <authorList>
            <person name="Lindblad-Toh K."/>
            <person name="Garber M."/>
            <person name="Zuk O."/>
            <person name="Lin M.F."/>
            <person name="Parker B.J."/>
            <person name="Washietl S."/>
            <person name="Kheradpour P."/>
            <person name="Ernst J."/>
            <person name="Jordan G."/>
            <person name="Mauceli E."/>
            <person name="Ward L.D."/>
            <person name="Lowe C.B."/>
            <person name="Holloway A.K."/>
            <person name="Clamp M."/>
            <person name="Gnerre S."/>
            <person name="Alfoldi J."/>
            <person name="Beal K."/>
            <person name="Chang J."/>
            <person name="Clawson H."/>
            <person name="Cuff J."/>
            <person name="Di Palma F."/>
            <person name="Fitzgerald S."/>
            <person name="Flicek P."/>
            <person name="Guttman M."/>
            <person name="Hubisz M.J."/>
            <person name="Jaffe D.B."/>
            <person name="Jungreis I."/>
            <person name="Kent W.J."/>
            <person name="Kostka D."/>
            <person name="Lara M."/>
            <person name="Martins A.L."/>
            <person name="Massingham T."/>
            <person name="Moltke I."/>
            <person name="Raney B.J."/>
            <person name="Rasmussen M.D."/>
            <person name="Robinson J."/>
            <person name="Stark A."/>
            <person name="Vilella A.J."/>
            <person name="Wen J."/>
            <person name="Xie X."/>
            <person name="Zody M.C."/>
            <person name="Baldwin J."/>
            <person name="Bloom T."/>
            <person name="Chin C.W."/>
            <person name="Heiman D."/>
            <person name="Nicol R."/>
            <person name="Nusbaum C."/>
            <person name="Young S."/>
            <person name="Wilkinson J."/>
            <person name="Worley K.C."/>
            <person name="Kovar C.L."/>
            <person name="Muzny D.M."/>
            <person name="Gibbs R.A."/>
            <person name="Cree A."/>
            <person name="Dihn H.H."/>
            <person name="Fowler G."/>
            <person name="Jhangiani S."/>
            <person name="Joshi V."/>
            <person name="Lee S."/>
            <person name="Lewis L.R."/>
            <person name="Nazareth L.V."/>
            <person name="Okwuonu G."/>
            <person name="Santibanez J."/>
            <person name="Warren W.C."/>
            <person name="Mardis E.R."/>
            <person name="Weinstock G.M."/>
            <person name="Wilson R.K."/>
            <person name="Delehaunty K."/>
            <person name="Dooling D."/>
            <person name="Fronik C."/>
            <person name="Fulton L."/>
            <person name="Fulton B."/>
            <person name="Graves T."/>
            <person name="Minx P."/>
            <person name="Sodergren E."/>
            <person name="Birney E."/>
            <person name="Margulies E.H."/>
            <person name="Herrero J."/>
            <person name="Green E.D."/>
            <person name="Haussler D."/>
            <person name="Siepel A."/>
            <person name="Goldman N."/>
            <person name="Pollard K.S."/>
            <person name="Pedersen J.S."/>
            <person name="Lander E.S."/>
            <person name="Kellis M."/>
        </authorList>
    </citation>
    <scope>NUCLEOTIDE SEQUENCE [LARGE SCALE GENOMIC DNA]</scope>
</reference>
<organism evidence="5 6">
    <name type="scientific">Myotis lucifugus</name>
    <name type="common">Little brown bat</name>
    <dbReference type="NCBI Taxonomy" id="59463"/>
    <lineage>
        <taxon>Eukaryota</taxon>
        <taxon>Metazoa</taxon>
        <taxon>Chordata</taxon>
        <taxon>Craniata</taxon>
        <taxon>Vertebrata</taxon>
        <taxon>Euteleostomi</taxon>
        <taxon>Mammalia</taxon>
        <taxon>Eutheria</taxon>
        <taxon>Laurasiatheria</taxon>
        <taxon>Chiroptera</taxon>
        <taxon>Yangochiroptera</taxon>
        <taxon>Vespertilionidae</taxon>
        <taxon>Myotis</taxon>
    </lineage>
</organism>
<sequence length="109" mass="11778">MLLLLLLLGPCSGLGALVSQHPRRAIHISGASVKIQCLPVDLQASTVFWYRQFPKQGLILMATSNVGSSVTYEQGFTEAKFPIIHPNLTFSTLTVTSAHPADSSFYLCG</sequence>
<feature type="domain" description="Ig-like" evidence="4">
    <location>
        <begin position="30"/>
        <end position="109"/>
    </location>
</feature>
<evidence type="ECO:0000313" key="5">
    <source>
        <dbReference type="Ensembl" id="ENSMLUP00000020626.1"/>
    </source>
</evidence>
<dbReference type="Proteomes" id="UP000001074">
    <property type="component" value="Unassembled WGS sequence"/>
</dbReference>
<dbReference type="EMBL" id="AAPE02029190">
    <property type="status" value="NOT_ANNOTATED_CDS"/>
    <property type="molecule type" value="Genomic_DNA"/>
</dbReference>
<dbReference type="Pfam" id="PF07686">
    <property type="entry name" value="V-set"/>
    <property type="match status" value="1"/>
</dbReference>
<evidence type="ECO:0000256" key="2">
    <source>
        <dbReference type="ARBA" id="ARBA00022859"/>
    </source>
</evidence>
<keyword evidence="6" id="KW-1185">Reference proteome</keyword>
<dbReference type="GeneTree" id="ENSGT00530000064313"/>
<dbReference type="GO" id="GO:0005886">
    <property type="term" value="C:plasma membrane"/>
    <property type="evidence" value="ECO:0007669"/>
    <property type="project" value="TreeGrafter"/>
</dbReference>
<evidence type="ECO:0000256" key="3">
    <source>
        <dbReference type="SAM" id="SignalP"/>
    </source>
</evidence>
<dbReference type="PANTHER" id="PTHR23268">
    <property type="entry name" value="T-CELL RECEPTOR BETA CHAIN"/>
    <property type="match status" value="1"/>
</dbReference>
<feature type="signal peptide" evidence="3">
    <location>
        <begin position="1"/>
        <end position="15"/>
    </location>
</feature>
<dbReference type="InterPro" id="IPR013106">
    <property type="entry name" value="Ig_V-set"/>
</dbReference>